<dbReference type="AlphaFoldDB" id="A0A9X1ZLG5"/>
<protein>
    <submittedName>
        <fullName evidence="2">Uncharacterized protein</fullName>
    </submittedName>
</protein>
<dbReference type="Proteomes" id="UP001139293">
    <property type="component" value="Unassembled WGS sequence"/>
</dbReference>
<comment type="caution">
    <text evidence="2">The sequence shown here is derived from an EMBL/GenBank/DDBJ whole genome shotgun (WGS) entry which is preliminary data.</text>
</comment>
<keyword evidence="3" id="KW-1185">Reference proteome</keyword>
<keyword evidence="1" id="KW-0812">Transmembrane</keyword>
<feature type="transmembrane region" description="Helical" evidence="1">
    <location>
        <begin position="51"/>
        <end position="70"/>
    </location>
</feature>
<accession>A0A9X1ZLG5</accession>
<keyword evidence="1" id="KW-0472">Membrane</keyword>
<organism evidence="2 3">
    <name type="scientific">Shewanella pneumatophori</name>
    <dbReference type="NCBI Taxonomy" id="314092"/>
    <lineage>
        <taxon>Bacteria</taxon>
        <taxon>Pseudomonadati</taxon>
        <taxon>Pseudomonadota</taxon>
        <taxon>Gammaproteobacteria</taxon>
        <taxon>Alteromonadales</taxon>
        <taxon>Shewanellaceae</taxon>
        <taxon>Shewanella</taxon>
    </lineage>
</organism>
<evidence type="ECO:0000313" key="2">
    <source>
        <dbReference type="EMBL" id="MCL1140068.1"/>
    </source>
</evidence>
<evidence type="ECO:0000313" key="3">
    <source>
        <dbReference type="Proteomes" id="UP001139293"/>
    </source>
</evidence>
<dbReference type="EMBL" id="JAKILB010000011">
    <property type="protein sequence ID" value="MCL1140068.1"/>
    <property type="molecule type" value="Genomic_DNA"/>
</dbReference>
<name>A0A9X1ZLG5_9GAMM</name>
<feature type="transmembrane region" description="Helical" evidence="1">
    <location>
        <begin position="76"/>
        <end position="94"/>
    </location>
</feature>
<proteinExistence type="predicted"/>
<reference evidence="2" key="1">
    <citation type="submission" date="2022-01" db="EMBL/GenBank/DDBJ databases">
        <title>Whole genome-based taxonomy of the Shewanellaceae.</title>
        <authorList>
            <person name="Martin-Rodriguez A.J."/>
        </authorList>
    </citation>
    <scope>NUCLEOTIDE SEQUENCE</scope>
    <source>
        <strain evidence="2">KCTC 23973</strain>
    </source>
</reference>
<dbReference type="RefSeq" id="WP_248951131.1">
    <property type="nucleotide sequence ID" value="NZ_JAKILB010000011.1"/>
</dbReference>
<keyword evidence="1" id="KW-1133">Transmembrane helix</keyword>
<gene>
    <name evidence="2" type="ORF">L2740_16090</name>
</gene>
<sequence>MEDLAKLLQSNGLKAKIKNGKITVKLEGLANPVSIVWDIAASKYKVKTNDIFPSIAACFFLFAGLSSMSGDSGSNLLGFVLISSSVLSLVTVVLTELKSAQLRATIAEFNRGLST</sequence>
<evidence type="ECO:0000256" key="1">
    <source>
        <dbReference type="SAM" id="Phobius"/>
    </source>
</evidence>